<accession>A0ABV0PQS4</accession>
<feature type="non-terminal residue" evidence="2">
    <location>
        <position position="1"/>
    </location>
</feature>
<reference evidence="2 3" key="1">
    <citation type="submission" date="2021-06" db="EMBL/GenBank/DDBJ databases">
        <authorList>
            <person name="Palmer J.M."/>
        </authorList>
    </citation>
    <scope>NUCLEOTIDE SEQUENCE [LARGE SCALE GENOMIC DNA]</scope>
    <source>
        <strain evidence="2 3">GA_2019</strain>
        <tissue evidence="2">Muscle</tissue>
    </source>
</reference>
<comment type="caution">
    <text evidence="2">The sequence shown here is derived from an EMBL/GenBank/DDBJ whole genome shotgun (WGS) entry which is preliminary data.</text>
</comment>
<sequence>TERQWCDLAMSLSLLSMCERGFKRLQECWECYSDKLTEPGVYQPLLSITAKLRRGAKPQVKVSESPVQARLVAYFSCVIINGFDLYSCSNNKYLPQAQVDDFEKRLTAVHTRGLENVESPEMDENQRNEGSTEKTSTCTPLPTRGRQKSRRGQNSQP</sequence>
<dbReference type="EMBL" id="JAHRIO010082245">
    <property type="protein sequence ID" value="MEQ2185850.1"/>
    <property type="molecule type" value="Genomic_DNA"/>
</dbReference>
<feature type="region of interest" description="Disordered" evidence="1">
    <location>
        <begin position="112"/>
        <end position="157"/>
    </location>
</feature>
<gene>
    <name evidence="2" type="ORF">GOODEAATRI_022364</name>
</gene>
<name>A0ABV0PQS4_9TELE</name>
<dbReference type="Proteomes" id="UP001476798">
    <property type="component" value="Unassembled WGS sequence"/>
</dbReference>
<evidence type="ECO:0000313" key="3">
    <source>
        <dbReference type="Proteomes" id="UP001476798"/>
    </source>
</evidence>
<proteinExistence type="predicted"/>
<evidence type="ECO:0000256" key="1">
    <source>
        <dbReference type="SAM" id="MobiDB-lite"/>
    </source>
</evidence>
<evidence type="ECO:0000313" key="2">
    <source>
        <dbReference type="EMBL" id="MEQ2185850.1"/>
    </source>
</evidence>
<keyword evidence="3" id="KW-1185">Reference proteome</keyword>
<protein>
    <submittedName>
        <fullName evidence="2">Uncharacterized protein</fullName>
    </submittedName>
</protein>
<organism evidence="2 3">
    <name type="scientific">Goodea atripinnis</name>
    <dbReference type="NCBI Taxonomy" id="208336"/>
    <lineage>
        <taxon>Eukaryota</taxon>
        <taxon>Metazoa</taxon>
        <taxon>Chordata</taxon>
        <taxon>Craniata</taxon>
        <taxon>Vertebrata</taxon>
        <taxon>Euteleostomi</taxon>
        <taxon>Actinopterygii</taxon>
        <taxon>Neopterygii</taxon>
        <taxon>Teleostei</taxon>
        <taxon>Neoteleostei</taxon>
        <taxon>Acanthomorphata</taxon>
        <taxon>Ovalentaria</taxon>
        <taxon>Atherinomorphae</taxon>
        <taxon>Cyprinodontiformes</taxon>
        <taxon>Goodeidae</taxon>
        <taxon>Goodea</taxon>
    </lineage>
</organism>